<evidence type="ECO:0000313" key="1">
    <source>
        <dbReference type="EMBL" id="GME93908.1"/>
    </source>
</evidence>
<accession>A0ACB5TSM3</accession>
<gene>
    <name evidence="1" type="ORF">Amon02_000944100</name>
</gene>
<dbReference type="EMBL" id="BSXS01008864">
    <property type="protein sequence ID" value="GME93908.1"/>
    <property type="molecule type" value="Genomic_DNA"/>
</dbReference>
<proteinExistence type="predicted"/>
<keyword evidence="2" id="KW-1185">Reference proteome</keyword>
<evidence type="ECO:0000313" key="2">
    <source>
        <dbReference type="Proteomes" id="UP001165064"/>
    </source>
</evidence>
<dbReference type="Proteomes" id="UP001165064">
    <property type="component" value="Unassembled WGS sequence"/>
</dbReference>
<organism evidence="1 2">
    <name type="scientific">Ambrosiozyma monospora</name>
    <name type="common">Yeast</name>
    <name type="synonym">Endomycopsis monosporus</name>
    <dbReference type="NCBI Taxonomy" id="43982"/>
    <lineage>
        <taxon>Eukaryota</taxon>
        <taxon>Fungi</taxon>
        <taxon>Dikarya</taxon>
        <taxon>Ascomycota</taxon>
        <taxon>Saccharomycotina</taxon>
        <taxon>Pichiomycetes</taxon>
        <taxon>Pichiales</taxon>
        <taxon>Pichiaceae</taxon>
        <taxon>Ambrosiozyma</taxon>
    </lineage>
</organism>
<name>A0ACB5TSM3_AMBMO</name>
<comment type="caution">
    <text evidence="1">The sequence shown here is derived from an EMBL/GenBank/DDBJ whole genome shotgun (WGS) entry which is preliminary data.</text>
</comment>
<protein>
    <submittedName>
        <fullName evidence="1">Unnamed protein product</fullName>
    </submittedName>
</protein>
<reference evidence="1" key="1">
    <citation type="submission" date="2023-04" db="EMBL/GenBank/DDBJ databases">
        <title>Ambrosiozyma monospora NBRC 10751.</title>
        <authorList>
            <person name="Ichikawa N."/>
            <person name="Sato H."/>
            <person name="Tonouchi N."/>
        </authorList>
    </citation>
    <scope>NUCLEOTIDE SEQUENCE</scope>
    <source>
        <strain evidence="1">NBRC 10751</strain>
    </source>
</reference>
<sequence length="106" mass="12134">MDYRFLTGALTENPLTKVQFWQFFKKNYPKFRGDVAMWTLDRVIKLFVPNLASEKLFTDVSGFFAGVDTNGYDKGLKQGLDSVKNSVAWAQRSHEDVGAWLTKNGY</sequence>